<organism evidence="2">
    <name type="scientific">Cacopsylla melanoneura</name>
    <dbReference type="NCBI Taxonomy" id="428564"/>
    <lineage>
        <taxon>Eukaryota</taxon>
        <taxon>Metazoa</taxon>
        <taxon>Ecdysozoa</taxon>
        <taxon>Arthropoda</taxon>
        <taxon>Hexapoda</taxon>
        <taxon>Insecta</taxon>
        <taxon>Pterygota</taxon>
        <taxon>Neoptera</taxon>
        <taxon>Paraneoptera</taxon>
        <taxon>Hemiptera</taxon>
        <taxon>Sternorrhyncha</taxon>
        <taxon>Psylloidea</taxon>
        <taxon>Psyllidae</taxon>
        <taxon>Psyllinae</taxon>
        <taxon>Cacopsylla</taxon>
    </lineage>
</organism>
<feature type="compositionally biased region" description="Low complexity" evidence="1">
    <location>
        <begin position="560"/>
        <end position="574"/>
    </location>
</feature>
<evidence type="ECO:0000256" key="1">
    <source>
        <dbReference type="SAM" id="MobiDB-lite"/>
    </source>
</evidence>
<feature type="compositionally biased region" description="Basic and acidic residues" evidence="1">
    <location>
        <begin position="527"/>
        <end position="539"/>
    </location>
</feature>
<dbReference type="PANTHER" id="PTHR14663:SF2">
    <property type="entry name" value="METHYLTRANSFERASE NSUN7-RELATED"/>
    <property type="match status" value="1"/>
</dbReference>
<reference evidence="2" key="1">
    <citation type="submission" date="2021-05" db="EMBL/GenBank/DDBJ databases">
        <authorList>
            <person name="Alioto T."/>
            <person name="Alioto T."/>
            <person name="Gomez Garrido J."/>
        </authorList>
    </citation>
    <scope>NUCLEOTIDE SEQUENCE</scope>
</reference>
<accession>A0A8D8VXP8</accession>
<sequence>MLPHLEYLQTILPSDKQWRQRNYSILLEKKKAILRSRSECPGAPITPVITRPKTRKLDTLVSYSTSLDDISSVSKESSAVPSGDVTWSPLDLCKAARVFIRDTCVTFETREDMKRVYALLGDVLRYKSVLQKALEEVDFYGANPQFTDMRHLVWLFTYDMYKLNFKPRIERNSPQVDSWYADHGFDLLIRQVWLNRIQIAAAVARIRIRNTALRLKTLLPSHLQEYKFLERCTEKVALNGWVNFAKTTIAEVESLLTEMGYYPRGQLKPSEFDVPLDCFMGDHVLPGFIHVLPSDVKEFLTSRLIVNNMLVLQDRSYCFAPALLCKFMLDEKLTGSVIMSHFDIPSTVGYMASLLTNVNHEPEDKLRVYGVGTRREEHLLTYTTSMGFTNVELYSEEFTTVRPGAKCLENVVAVLATPPNTNTAVKDLIELVVAKGGDLDLLLNLLSDDFENEVVGKYIQGHMEVQKKTLRLAMSRPQIQVIVYETHSKVSLENDDMIDFVVTEMNNYATEKYLLSTATSKQVNIEETPRTTADDRMDSSPRQPTDSTPRAVDTPLTVQTPLPLDNPLPIDTPDTPLPETPQPPDIVVDGKTKDTNEIVTIADIQFTPTEPLSERDRSSREIKIPSSDHFQLIECPQLCNRHKKNCLLIDEEGAYIAVVARREITRMDEEYMIKMAEEKGIFGDKNPPPPVETAVDMKKKMDMKRKPSTGSGRVDDESEVNSDTDRHKFDEDNMARIMAPTVASLRHEVHVSHPALIPCPRDHYHSAGIPVLGGYRLQPRPSNEPRRWWHSVINSVVEKIRRPAGRMRPLRLFRSRRIRRLSPIPVAVRTIEYSEAGTWDSLSYVGKSRTI</sequence>
<proteinExistence type="predicted"/>
<keyword evidence="2" id="KW-0489">Methyltransferase</keyword>
<dbReference type="GO" id="GO:0008168">
    <property type="term" value="F:methyltransferase activity"/>
    <property type="evidence" value="ECO:0007669"/>
    <property type="project" value="UniProtKB-KW"/>
</dbReference>
<evidence type="ECO:0000313" key="2">
    <source>
        <dbReference type="EMBL" id="CAG6638388.1"/>
    </source>
</evidence>
<name>A0A8D8VXP8_9HEMI</name>
<keyword evidence="2" id="KW-0808">Transferase</keyword>
<dbReference type="InterPro" id="IPR029063">
    <property type="entry name" value="SAM-dependent_MTases_sf"/>
</dbReference>
<dbReference type="AlphaFoldDB" id="A0A8D8VXP8"/>
<dbReference type="InterPro" id="IPR042620">
    <property type="entry name" value="NSUN7"/>
</dbReference>
<dbReference type="EMBL" id="HBUF01102397">
    <property type="protein sequence ID" value="CAG6638388.1"/>
    <property type="molecule type" value="Transcribed_RNA"/>
</dbReference>
<feature type="region of interest" description="Disordered" evidence="1">
    <location>
        <begin position="524"/>
        <end position="582"/>
    </location>
</feature>
<feature type="region of interest" description="Disordered" evidence="1">
    <location>
        <begin position="698"/>
        <end position="726"/>
    </location>
</feature>
<dbReference type="Gene3D" id="3.40.50.150">
    <property type="entry name" value="Vaccinia Virus protein VP39"/>
    <property type="match status" value="1"/>
</dbReference>
<dbReference type="EMBL" id="HBUF01102396">
    <property type="protein sequence ID" value="CAG6638387.1"/>
    <property type="molecule type" value="Transcribed_RNA"/>
</dbReference>
<protein>
    <submittedName>
        <fullName evidence="2">Methyltransferase NSUN7</fullName>
    </submittedName>
</protein>
<dbReference type="GO" id="GO:0032259">
    <property type="term" value="P:methylation"/>
    <property type="evidence" value="ECO:0007669"/>
    <property type="project" value="UniProtKB-KW"/>
</dbReference>
<dbReference type="PANTHER" id="PTHR14663">
    <property type="entry name" value="METHYLTRANSFERASE NSUN7-RELATED"/>
    <property type="match status" value="1"/>
</dbReference>